<evidence type="ECO:0000259" key="1">
    <source>
        <dbReference type="PROSITE" id="PS50943"/>
    </source>
</evidence>
<dbReference type="EMBL" id="QJSW01000042">
    <property type="protein sequence ID" value="PYE42120.1"/>
    <property type="molecule type" value="Genomic_DNA"/>
</dbReference>
<dbReference type="Pfam" id="PF01381">
    <property type="entry name" value="HTH_3"/>
    <property type="match status" value="1"/>
</dbReference>
<dbReference type="Gene3D" id="1.10.260.40">
    <property type="entry name" value="lambda repressor-like DNA-binding domains"/>
    <property type="match status" value="1"/>
</dbReference>
<evidence type="ECO:0000313" key="2">
    <source>
        <dbReference type="EMBL" id="PYE42120.1"/>
    </source>
</evidence>
<dbReference type="SMART" id="SM00530">
    <property type="entry name" value="HTH_XRE"/>
    <property type="match status" value="1"/>
</dbReference>
<proteinExistence type="predicted"/>
<dbReference type="SUPFAM" id="SSF47413">
    <property type="entry name" value="lambda repressor-like DNA-binding domains"/>
    <property type="match status" value="1"/>
</dbReference>
<dbReference type="EMBL" id="CP054614">
    <property type="protein sequence ID" value="QKS57206.1"/>
    <property type="molecule type" value="Genomic_DNA"/>
</dbReference>
<accession>A0A2V4VBC0</accession>
<protein>
    <submittedName>
        <fullName evidence="2">Helix-turn-helix protein</fullName>
    </submittedName>
    <submittedName>
        <fullName evidence="3">Helix-turn-helix transcriptional regulator</fullName>
    </submittedName>
</protein>
<evidence type="ECO:0000313" key="3">
    <source>
        <dbReference type="EMBL" id="QKS57206.1"/>
    </source>
</evidence>
<evidence type="ECO:0000313" key="5">
    <source>
        <dbReference type="Proteomes" id="UP000509327"/>
    </source>
</evidence>
<feature type="domain" description="HTH cro/C1-type" evidence="1">
    <location>
        <begin position="21"/>
        <end position="75"/>
    </location>
</feature>
<dbReference type="InterPro" id="IPR010982">
    <property type="entry name" value="Lambda_DNA-bd_dom_sf"/>
</dbReference>
<dbReference type="Proteomes" id="UP000509327">
    <property type="component" value="Chromosome"/>
</dbReference>
<name>A0A2V4VBC0_PAEBA</name>
<evidence type="ECO:0000313" key="4">
    <source>
        <dbReference type="Proteomes" id="UP000247790"/>
    </source>
</evidence>
<dbReference type="GO" id="GO:0003677">
    <property type="term" value="F:DNA binding"/>
    <property type="evidence" value="ECO:0007669"/>
    <property type="project" value="InterPro"/>
</dbReference>
<reference evidence="3 5" key="2">
    <citation type="submission" date="2020-06" db="EMBL/GenBank/DDBJ databases">
        <title>Complete genome of Paenibacillus barcinonensis KACC11450.</title>
        <authorList>
            <person name="Kim M."/>
            <person name="Park Y.-J."/>
            <person name="Shin J.-H."/>
        </authorList>
    </citation>
    <scope>NUCLEOTIDE SEQUENCE [LARGE SCALE GENOMIC DNA]</scope>
    <source>
        <strain evidence="3 5">KACC11450</strain>
    </source>
</reference>
<dbReference type="PROSITE" id="PS50943">
    <property type="entry name" value="HTH_CROC1"/>
    <property type="match status" value="1"/>
</dbReference>
<dbReference type="InterPro" id="IPR001387">
    <property type="entry name" value="Cro/C1-type_HTH"/>
</dbReference>
<organism evidence="2 4">
    <name type="scientific">Paenibacillus barcinonensis</name>
    <dbReference type="NCBI Taxonomy" id="198119"/>
    <lineage>
        <taxon>Bacteria</taxon>
        <taxon>Bacillati</taxon>
        <taxon>Bacillota</taxon>
        <taxon>Bacilli</taxon>
        <taxon>Bacillales</taxon>
        <taxon>Paenibacillaceae</taxon>
        <taxon>Paenibacillus</taxon>
    </lineage>
</organism>
<keyword evidence="5" id="KW-1185">Reference proteome</keyword>
<reference evidence="2 4" key="1">
    <citation type="submission" date="2018-06" db="EMBL/GenBank/DDBJ databases">
        <title>Genomic Encyclopedia of Type Strains, Phase III (KMG-III): the genomes of soil and plant-associated and newly described type strains.</title>
        <authorList>
            <person name="Whitman W."/>
        </authorList>
    </citation>
    <scope>NUCLEOTIDE SEQUENCE [LARGE SCALE GENOMIC DNA]</scope>
    <source>
        <strain evidence="2 4">CECT 7022</strain>
    </source>
</reference>
<sequence length="160" mass="18020">MVNSTKLSTAECRALSGKITLREARLNCGFKVEEVAAETGISLVELAQIEEDASEVSSHLILTLIALYNTDWNHIYAGRAEDVYRAREYVADFSDVGVISSIKAEVASISNMVTQERYSRQYLSRLIRDVFQDLHDHENKLLRPFIANRDNARGGKQREG</sequence>
<dbReference type="RefSeq" id="WP_110899709.1">
    <property type="nucleotide sequence ID" value="NZ_CP054614.1"/>
</dbReference>
<dbReference type="AlphaFoldDB" id="A0A2V4VBC0"/>
<dbReference type="Proteomes" id="UP000247790">
    <property type="component" value="Unassembled WGS sequence"/>
</dbReference>
<gene>
    <name evidence="2" type="ORF">DFQ00_14217</name>
    <name evidence="3" type="ORF">HUB98_13355</name>
</gene>
<dbReference type="CDD" id="cd00093">
    <property type="entry name" value="HTH_XRE"/>
    <property type="match status" value="1"/>
</dbReference>